<dbReference type="GO" id="GO:0009535">
    <property type="term" value="C:chloroplast thylakoid membrane"/>
    <property type="evidence" value="ECO:0007669"/>
    <property type="project" value="TreeGrafter"/>
</dbReference>
<dbReference type="Gene3D" id="1.20.58.760">
    <property type="entry name" value="Peptidase M41"/>
    <property type="match status" value="1"/>
</dbReference>
<dbReference type="InterPro" id="IPR027417">
    <property type="entry name" value="P-loop_NTPase"/>
</dbReference>
<dbReference type="Pfam" id="PF17862">
    <property type="entry name" value="AAA_lid_3"/>
    <property type="match status" value="1"/>
</dbReference>
<keyword evidence="12" id="KW-0862">Zinc</keyword>
<evidence type="ECO:0000256" key="12">
    <source>
        <dbReference type="ARBA" id="ARBA00022833"/>
    </source>
</evidence>
<comment type="similarity">
    <text evidence="5">In the N-terminal section; belongs to the AAA ATPase family.</text>
</comment>
<dbReference type="HAMAP" id="MF_01458">
    <property type="entry name" value="FtsH"/>
    <property type="match status" value="1"/>
</dbReference>
<evidence type="ECO:0000256" key="8">
    <source>
        <dbReference type="ARBA" id="ARBA00022692"/>
    </source>
</evidence>
<dbReference type="Proteomes" id="UP001255856">
    <property type="component" value="Unassembled WGS sequence"/>
</dbReference>
<dbReference type="Gene3D" id="3.40.50.300">
    <property type="entry name" value="P-loop containing nucleotide triphosphate hydrolases"/>
    <property type="match status" value="1"/>
</dbReference>
<evidence type="ECO:0000259" key="20">
    <source>
        <dbReference type="SMART" id="SM00382"/>
    </source>
</evidence>
<evidence type="ECO:0000256" key="1">
    <source>
        <dbReference type="ARBA" id="ARBA00001947"/>
    </source>
</evidence>
<evidence type="ECO:0000256" key="13">
    <source>
        <dbReference type="ARBA" id="ARBA00022840"/>
    </source>
</evidence>
<comment type="cofactor">
    <cofactor evidence="1">
        <name>Zn(2+)</name>
        <dbReference type="ChEBI" id="CHEBI:29105"/>
    </cofactor>
</comment>
<dbReference type="NCBIfam" id="TIGR01241">
    <property type="entry name" value="FtsH_fam"/>
    <property type="match status" value="1"/>
</dbReference>
<dbReference type="SUPFAM" id="SSF140990">
    <property type="entry name" value="FtsH protease domain-like"/>
    <property type="match status" value="1"/>
</dbReference>
<evidence type="ECO:0000256" key="19">
    <source>
        <dbReference type="SAM" id="Phobius"/>
    </source>
</evidence>
<keyword evidence="11" id="KW-0378">Hydrolase</keyword>
<dbReference type="Pfam" id="PF01434">
    <property type="entry name" value="Peptidase_M41"/>
    <property type="match status" value="1"/>
</dbReference>
<evidence type="ECO:0000256" key="7">
    <source>
        <dbReference type="ARBA" id="ARBA00022670"/>
    </source>
</evidence>
<keyword evidence="14 19" id="KW-1133">Transmembrane helix</keyword>
<accession>A0AAD9IDH1</accession>
<keyword evidence="9" id="KW-0479">Metal-binding</keyword>
<dbReference type="GO" id="GO:0005524">
    <property type="term" value="F:ATP binding"/>
    <property type="evidence" value="ECO:0007669"/>
    <property type="project" value="UniProtKB-KW"/>
</dbReference>
<protein>
    <recommendedName>
        <fullName evidence="20">AAA+ ATPase domain-containing protein</fullName>
    </recommendedName>
</protein>
<evidence type="ECO:0000313" key="22">
    <source>
        <dbReference type="Proteomes" id="UP001255856"/>
    </source>
</evidence>
<comment type="caution">
    <text evidence="21">The sequence shown here is derived from an EMBL/GenBank/DDBJ whole genome shotgun (WGS) entry which is preliminary data.</text>
</comment>
<keyword evidence="16" id="KW-0496">Mitochondrion</keyword>
<keyword evidence="7" id="KW-0645">Protease</keyword>
<dbReference type="InterPro" id="IPR000642">
    <property type="entry name" value="Peptidase_M41"/>
</dbReference>
<evidence type="ECO:0000256" key="3">
    <source>
        <dbReference type="ARBA" id="ARBA00004225"/>
    </source>
</evidence>
<dbReference type="Pfam" id="PF00004">
    <property type="entry name" value="AAA"/>
    <property type="match status" value="1"/>
</dbReference>
<keyword evidence="22" id="KW-1185">Reference proteome</keyword>
<proteinExistence type="inferred from homology"/>
<dbReference type="GO" id="GO:0016887">
    <property type="term" value="F:ATP hydrolysis activity"/>
    <property type="evidence" value="ECO:0007669"/>
    <property type="project" value="InterPro"/>
</dbReference>
<dbReference type="Gene3D" id="1.10.8.60">
    <property type="match status" value="1"/>
</dbReference>
<dbReference type="InterPro" id="IPR003593">
    <property type="entry name" value="AAA+_ATPase"/>
</dbReference>
<evidence type="ECO:0000256" key="6">
    <source>
        <dbReference type="ARBA" id="ARBA00022448"/>
    </source>
</evidence>
<dbReference type="FunFam" id="3.40.50.300:FF:000001">
    <property type="entry name" value="ATP-dependent zinc metalloprotease FtsH"/>
    <property type="match status" value="1"/>
</dbReference>
<dbReference type="InterPro" id="IPR005936">
    <property type="entry name" value="FtsH"/>
</dbReference>
<dbReference type="GO" id="GO:0034982">
    <property type="term" value="P:mitochondrial protein processing"/>
    <property type="evidence" value="ECO:0007669"/>
    <property type="project" value="TreeGrafter"/>
</dbReference>
<dbReference type="PANTHER" id="PTHR43655:SF2">
    <property type="entry name" value="AFG3 LIKE MATRIX AAA PEPTIDASE SUBUNIT 2, ISOFORM A"/>
    <property type="match status" value="1"/>
</dbReference>
<feature type="transmembrane region" description="Helical" evidence="19">
    <location>
        <begin position="207"/>
        <end position="224"/>
    </location>
</feature>
<feature type="region of interest" description="Disordered" evidence="18">
    <location>
        <begin position="261"/>
        <end position="307"/>
    </location>
</feature>
<keyword evidence="10" id="KW-0547">Nucleotide-binding</keyword>
<evidence type="ECO:0000256" key="17">
    <source>
        <dbReference type="ARBA" id="ARBA00023136"/>
    </source>
</evidence>
<evidence type="ECO:0000256" key="2">
    <source>
        <dbReference type="ARBA" id="ARBA00004211"/>
    </source>
</evidence>
<dbReference type="FunFam" id="1.20.58.760:FF:000003">
    <property type="entry name" value="AFG3-like AAA ATPase 2"/>
    <property type="match status" value="1"/>
</dbReference>
<dbReference type="EMBL" id="JASFZW010000012">
    <property type="protein sequence ID" value="KAK2076056.1"/>
    <property type="molecule type" value="Genomic_DNA"/>
</dbReference>
<evidence type="ECO:0000256" key="11">
    <source>
        <dbReference type="ARBA" id="ARBA00022801"/>
    </source>
</evidence>
<keyword evidence="6" id="KW-0813">Transport</keyword>
<dbReference type="InterPro" id="IPR041569">
    <property type="entry name" value="AAA_lid_3"/>
</dbReference>
<comment type="subcellular location">
    <subcellularLocation>
        <location evidence="2">Membrane</location>
        <topology evidence="2">Single-pass type IV membrane protein</topology>
    </subcellularLocation>
    <subcellularLocation>
        <location evidence="3">Mitochondrion membrane</location>
        <topology evidence="3">Multi-pass membrane protein</topology>
    </subcellularLocation>
</comment>
<dbReference type="InterPro" id="IPR037219">
    <property type="entry name" value="Peptidase_M41-like"/>
</dbReference>
<dbReference type="SMART" id="SM00382">
    <property type="entry name" value="AAA"/>
    <property type="match status" value="1"/>
</dbReference>
<dbReference type="InterPro" id="IPR003960">
    <property type="entry name" value="ATPase_AAA_CS"/>
</dbReference>
<dbReference type="InterPro" id="IPR056173">
    <property type="entry name" value="Sec20_C"/>
</dbReference>
<feature type="domain" description="AAA+ ATPase" evidence="20">
    <location>
        <begin position="552"/>
        <end position="692"/>
    </location>
</feature>
<dbReference type="GO" id="GO:0046872">
    <property type="term" value="F:metal ion binding"/>
    <property type="evidence" value="ECO:0007669"/>
    <property type="project" value="UniProtKB-KW"/>
</dbReference>
<dbReference type="InterPro" id="IPR003959">
    <property type="entry name" value="ATPase_AAA_core"/>
</dbReference>
<evidence type="ECO:0000256" key="16">
    <source>
        <dbReference type="ARBA" id="ARBA00023128"/>
    </source>
</evidence>
<dbReference type="InterPro" id="IPR050928">
    <property type="entry name" value="ATP-dep_Zn_Metalloprotease"/>
</dbReference>
<keyword evidence="17 19" id="KW-0472">Membrane</keyword>
<evidence type="ECO:0000256" key="10">
    <source>
        <dbReference type="ARBA" id="ARBA00022741"/>
    </source>
</evidence>
<feature type="compositionally biased region" description="Basic and acidic residues" evidence="18">
    <location>
        <begin position="977"/>
        <end position="986"/>
    </location>
</feature>
<reference evidence="21" key="1">
    <citation type="submission" date="2021-01" db="EMBL/GenBank/DDBJ databases">
        <authorList>
            <person name="Eckstrom K.M.E."/>
        </authorList>
    </citation>
    <scope>NUCLEOTIDE SEQUENCE</scope>
    <source>
        <strain evidence="21">UVCC 0001</strain>
    </source>
</reference>
<evidence type="ECO:0000256" key="5">
    <source>
        <dbReference type="ARBA" id="ARBA00010550"/>
    </source>
</evidence>
<keyword evidence="15" id="KW-0482">Metalloprotease</keyword>
<evidence type="ECO:0000256" key="15">
    <source>
        <dbReference type="ARBA" id="ARBA00023049"/>
    </source>
</evidence>
<keyword evidence="13" id="KW-0067">ATP-binding</keyword>
<dbReference type="GO" id="GO:0004222">
    <property type="term" value="F:metalloendopeptidase activity"/>
    <property type="evidence" value="ECO:0007669"/>
    <property type="project" value="InterPro"/>
</dbReference>
<dbReference type="AlphaFoldDB" id="A0AAD9IDH1"/>
<evidence type="ECO:0000256" key="9">
    <source>
        <dbReference type="ARBA" id="ARBA00022723"/>
    </source>
</evidence>
<dbReference type="FunFam" id="1.10.8.60:FF:000019">
    <property type="entry name" value="AFG3-like AAA ATPase 2"/>
    <property type="match status" value="1"/>
</dbReference>
<name>A0AAD9IDH1_PROWI</name>
<dbReference type="GO" id="GO:0005745">
    <property type="term" value="C:m-AAA complex"/>
    <property type="evidence" value="ECO:0007669"/>
    <property type="project" value="TreeGrafter"/>
</dbReference>
<evidence type="ECO:0000256" key="4">
    <source>
        <dbReference type="ARBA" id="ARBA00010044"/>
    </source>
</evidence>
<sequence length="1034" mass="111340">MLLERQPLHEQLLENERCAAELIASYAHSFGDTASGSDDAAELRSRIDAELGHCRRGMMELDLLMEDSSEQEASANNAVLTEHRAAYAGLQRALVEAARVRRAGLAARRARELREELVGGDGPGALSAALRARGRLETSKGITRGLRRARQALAEELQHTGATLHALDASQQQLQETRDEYYGQAPLLQRAGRLLRHINWQANMDTILLWAGVLLFCSVALYIIQKRIAYFVPGALKPSALLSLLTGKDVERRVEKELGLARRPYSSGGGPEPRPDWSKFYPKGQGRRPRPAADKAPQANKPQGENKGETLDLVELIRANAGQLVLLALLSLMLMPVSSGPGPREVSFQWFRAHALTTGAVERVEVSNKSRVKVYLKSGEAGLAPADGAAPAEGEEGFNTSASPSAALPRVSGGQPALVFNIGSVEAFERALEEAQDAAGVPLRDRVPVTYVEEVSWATELLRLAPTLLLIAGYVWFTRRGLSGMMGGGPGAPGRPGGIFGVGKAKVATMDPSAAKVTFADVAGCDEAKVEIMEFVNFLKKPAKYKELGAKIPKGALLVGPPGTGKTLLAKATAGEAGVPFLSISGSDFMEMFVGVGPARVRDLFAQARAQAPSIIFIDEIDAVGRARGRAGLAGGNDERENTLNQLLVEMDGFSSSSNVVVLAGTNRPDILDKALLRPGRFDRQISIDRPDIRGREQIFRVHLKRVTLDHDVGFYSERLAALTPGFAGADIANVVNEAALVAARRDRRAVGMAEFEAAVDRVIGGLEKKNKVISAEERRTVALHEAGHAVVGWFLEHAEPLLKVSIVPRGSAALGFAQYLPNENLLSTREQMADMMAMALGGRAAEEVMIGRISTGAQNDLERVTKMAYSQVAVYGMNEKLGLLSFPPEEGQLNKPYSDDTARLIDHEVRDLIGGAYARTLGLLREKRSLVQALADKLLEKEVLGLEDLEAVLGRRPYRPVELRNIDKFRGGFGEEEARPHPREGADEEERAAPPPPPPSDDAGGAMKPALAAQGAEAEAPLGRVGKDDVVAT</sequence>
<dbReference type="Pfam" id="PF03908">
    <property type="entry name" value="Sec20"/>
    <property type="match status" value="1"/>
</dbReference>
<organism evidence="21 22">
    <name type="scientific">Prototheca wickerhamii</name>
    <dbReference type="NCBI Taxonomy" id="3111"/>
    <lineage>
        <taxon>Eukaryota</taxon>
        <taxon>Viridiplantae</taxon>
        <taxon>Chlorophyta</taxon>
        <taxon>core chlorophytes</taxon>
        <taxon>Trebouxiophyceae</taxon>
        <taxon>Chlorellales</taxon>
        <taxon>Chlorellaceae</taxon>
        <taxon>Prototheca</taxon>
    </lineage>
</organism>
<dbReference type="Gene3D" id="3.40.1690.20">
    <property type="match status" value="1"/>
</dbReference>
<dbReference type="GO" id="GO:0004176">
    <property type="term" value="F:ATP-dependent peptidase activity"/>
    <property type="evidence" value="ECO:0007669"/>
    <property type="project" value="InterPro"/>
</dbReference>
<gene>
    <name evidence="21" type="ORF">QBZ16_001392</name>
</gene>
<dbReference type="SUPFAM" id="SSF52540">
    <property type="entry name" value="P-loop containing nucleoside triphosphate hydrolases"/>
    <property type="match status" value="1"/>
</dbReference>
<comment type="similarity">
    <text evidence="4">In the C-terminal section; belongs to the peptidase M41 family.</text>
</comment>
<feature type="compositionally biased region" description="Low complexity" evidence="18">
    <location>
        <begin position="1002"/>
        <end position="1024"/>
    </location>
</feature>
<evidence type="ECO:0000256" key="18">
    <source>
        <dbReference type="SAM" id="MobiDB-lite"/>
    </source>
</evidence>
<dbReference type="PROSITE" id="PS00674">
    <property type="entry name" value="AAA"/>
    <property type="match status" value="1"/>
</dbReference>
<dbReference type="CDD" id="cd19501">
    <property type="entry name" value="RecA-like_FtsH"/>
    <property type="match status" value="1"/>
</dbReference>
<dbReference type="PANTHER" id="PTHR43655">
    <property type="entry name" value="ATP-DEPENDENT PROTEASE"/>
    <property type="match status" value="1"/>
</dbReference>
<evidence type="ECO:0000313" key="21">
    <source>
        <dbReference type="EMBL" id="KAK2076056.1"/>
    </source>
</evidence>
<feature type="region of interest" description="Disordered" evidence="18">
    <location>
        <begin position="973"/>
        <end position="1034"/>
    </location>
</feature>
<evidence type="ECO:0000256" key="14">
    <source>
        <dbReference type="ARBA" id="ARBA00022989"/>
    </source>
</evidence>
<keyword evidence="8 19" id="KW-0812">Transmembrane</keyword>